<gene>
    <name evidence="9" type="ORF">AWJ14_08400</name>
</gene>
<feature type="transmembrane region" description="Helical" evidence="7">
    <location>
        <begin position="318"/>
        <end position="335"/>
    </location>
</feature>
<keyword evidence="6 7" id="KW-0472">Membrane</keyword>
<evidence type="ECO:0000256" key="2">
    <source>
        <dbReference type="ARBA" id="ARBA00022448"/>
    </source>
</evidence>
<evidence type="ECO:0000256" key="6">
    <source>
        <dbReference type="ARBA" id="ARBA00023136"/>
    </source>
</evidence>
<feature type="transmembrane region" description="Helical" evidence="7">
    <location>
        <begin position="112"/>
        <end position="133"/>
    </location>
</feature>
<keyword evidence="5 7" id="KW-1133">Transmembrane helix</keyword>
<evidence type="ECO:0000256" key="5">
    <source>
        <dbReference type="ARBA" id="ARBA00022989"/>
    </source>
</evidence>
<evidence type="ECO:0000313" key="10">
    <source>
        <dbReference type="Proteomes" id="UP000094795"/>
    </source>
</evidence>
<feature type="transmembrane region" description="Helical" evidence="7">
    <location>
        <begin position="459"/>
        <end position="476"/>
    </location>
</feature>
<protein>
    <submittedName>
        <fullName evidence="9">MFS transporter</fullName>
    </submittedName>
</protein>
<keyword evidence="10" id="KW-1185">Reference proteome</keyword>
<evidence type="ECO:0000259" key="8">
    <source>
        <dbReference type="PROSITE" id="PS50850"/>
    </source>
</evidence>
<keyword evidence="3" id="KW-1003">Cell membrane</keyword>
<evidence type="ECO:0000256" key="4">
    <source>
        <dbReference type="ARBA" id="ARBA00022692"/>
    </source>
</evidence>
<evidence type="ECO:0000256" key="1">
    <source>
        <dbReference type="ARBA" id="ARBA00004651"/>
    </source>
</evidence>
<dbReference type="STRING" id="1480615.AWJ14_08400"/>
<keyword evidence="4 7" id="KW-0812">Transmembrane</keyword>
<dbReference type="GO" id="GO:0005886">
    <property type="term" value="C:plasma membrane"/>
    <property type="evidence" value="ECO:0007669"/>
    <property type="project" value="UniProtKB-SubCell"/>
</dbReference>
<dbReference type="RefSeq" id="WP_066180540.1">
    <property type="nucleotide sequence ID" value="NZ_LQZT01000023.1"/>
</dbReference>
<dbReference type="PANTHER" id="PTHR42718:SF39">
    <property type="entry name" value="ACTINORHODIN TRANSPORTER-RELATED"/>
    <property type="match status" value="1"/>
</dbReference>
<dbReference type="InterPro" id="IPR020846">
    <property type="entry name" value="MFS_dom"/>
</dbReference>
<dbReference type="Pfam" id="PF07690">
    <property type="entry name" value="MFS_1"/>
    <property type="match status" value="1"/>
</dbReference>
<feature type="transmembrane region" description="Helical" evidence="7">
    <location>
        <begin position="381"/>
        <end position="400"/>
    </location>
</feature>
<evidence type="ECO:0000256" key="3">
    <source>
        <dbReference type="ARBA" id="ARBA00022475"/>
    </source>
</evidence>
<feature type="domain" description="Major facilitator superfamily (MFS) profile" evidence="8">
    <location>
        <begin position="21"/>
        <end position="481"/>
    </location>
</feature>
<dbReference type="InterPro" id="IPR004638">
    <property type="entry name" value="EmrB-like"/>
</dbReference>
<comment type="subcellular location">
    <subcellularLocation>
        <location evidence="1">Cell membrane</location>
        <topology evidence="1">Multi-pass membrane protein</topology>
    </subcellularLocation>
</comment>
<dbReference type="EMBL" id="LQZT01000023">
    <property type="protein sequence ID" value="OCW57147.1"/>
    <property type="molecule type" value="Genomic_DNA"/>
</dbReference>
<evidence type="ECO:0000256" key="7">
    <source>
        <dbReference type="SAM" id="Phobius"/>
    </source>
</evidence>
<feature type="transmembrane region" description="Helical" evidence="7">
    <location>
        <begin position="279"/>
        <end position="306"/>
    </location>
</feature>
<feature type="transmembrane region" description="Helical" evidence="7">
    <location>
        <begin position="20"/>
        <end position="43"/>
    </location>
</feature>
<dbReference type="NCBIfam" id="TIGR00711">
    <property type="entry name" value="efflux_EmrB"/>
    <property type="match status" value="1"/>
</dbReference>
<dbReference type="InterPro" id="IPR011701">
    <property type="entry name" value="MFS"/>
</dbReference>
<dbReference type="CDD" id="cd17321">
    <property type="entry name" value="MFS_MMR_MDR_like"/>
    <property type="match status" value="1"/>
</dbReference>
<dbReference type="PRINTS" id="PR01036">
    <property type="entry name" value="TCRTETB"/>
</dbReference>
<keyword evidence="2" id="KW-0813">Transport</keyword>
<proteinExistence type="predicted"/>
<dbReference type="Proteomes" id="UP000094795">
    <property type="component" value="Unassembled WGS sequence"/>
</dbReference>
<feature type="transmembrane region" description="Helical" evidence="7">
    <location>
        <begin position="55"/>
        <end position="75"/>
    </location>
</feature>
<dbReference type="PANTHER" id="PTHR42718">
    <property type="entry name" value="MAJOR FACILITATOR SUPERFAMILY MULTIDRUG TRANSPORTER MFSC"/>
    <property type="match status" value="1"/>
</dbReference>
<evidence type="ECO:0000313" key="9">
    <source>
        <dbReference type="EMBL" id="OCW57147.1"/>
    </source>
</evidence>
<dbReference type="AlphaFoldDB" id="A0A1C1YUN0"/>
<dbReference type="Gene3D" id="1.20.1720.10">
    <property type="entry name" value="Multidrug resistance protein D"/>
    <property type="match status" value="1"/>
</dbReference>
<reference evidence="9 10" key="1">
    <citation type="submission" date="2015-12" db="EMBL/GenBank/DDBJ databases">
        <authorList>
            <person name="Shamseldin A."/>
            <person name="Moawad H."/>
            <person name="Abd El-Rahim W.M."/>
            <person name="Sadowsky M.J."/>
        </authorList>
    </citation>
    <scope>NUCLEOTIDE SEQUENCE [LARGE SCALE GENOMIC DNA]</scope>
    <source>
        <strain evidence="9 10">JC234</strain>
    </source>
</reference>
<comment type="caution">
    <text evidence="9">The sequence shown here is derived from an EMBL/GenBank/DDBJ whole genome shotgun (WGS) entry which is preliminary data.</text>
</comment>
<dbReference type="GO" id="GO:0022857">
    <property type="term" value="F:transmembrane transporter activity"/>
    <property type="evidence" value="ECO:0007669"/>
    <property type="project" value="InterPro"/>
</dbReference>
<name>A0A1C1YUN0_9HYPH</name>
<organism evidence="9 10">
    <name type="scientific">Hoeflea olei</name>
    <dbReference type="NCBI Taxonomy" id="1480615"/>
    <lineage>
        <taxon>Bacteria</taxon>
        <taxon>Pseudomonadati</taxon>
        <taxon>Pseudomonadota</taxon>
        <taxon>Alphaproteobacteria</taxon>
        <taxon>Hyphomicrobiales</taxon>
        <taxon>Rhizobiaceae</taxon>
        <taxon>Hoeflea</taxon>
    </lineage>
</organism>
<dbReference type="InterPro" id="IPR036259">
    <property type="entry name" value="MFS_trans_sf"/>
</dbReference>
<dbReference type="Gene3D" id="1.20.1250.20">
    <property type="entry name" value="MFS general substrate transporter like domains"/>
    <property type="match status" value="1"/>
</dbReference>
<dbReference type="PROSITE" id="PS50850">
    <property type="entry name" value="MFS"/>
    <property type="match status" value="1"/>
</dbReference>
<feature type="transmembrane region" description="Helical" evidence="7">
    <location>
        <begin position="208"/>
        <end position="230"/>
    </location>
</feature>
<feature type="transmembrane region" description="Helical" evidence="7">
    <location>
        <begin position="421"/>
        <end position="439"/>
    </location>
</feature>
<sequence length="488" mass="50803">MTAAETHADARHEHHERRWIALAVLLIAGFMNLIDVTIVNVALPSLQAGLGASSSQIEWVVAAYLMAFAVGLLPLGRLGDMLGRRRIFLLGVGAFTLASTLCGLAPSIETLIAARFAQGVGGAMMTPQTLAIAQVIFPPRERAAAFALFGVTSGLAAVLGPLIGGLLINADLMGLGWRPIFLVNIPVGLFAVLAGLKFIPVMKGNADVGIDIGGILLAALTLLLVVFPLIEGRELGWPGWSFAMLAAAVPAAWAFARWQARQADAGRPQLLPVALMTNVNYMVGTLVTSLFFSSVPGFFLVLAVFLQTGYGLTPLQSGLATVPFSLGVFVASMISGKLAQRWQRPRIFLGSVMLAGAMVWIKLVLAGLGETLDTALLLPPLLLAGLGLGTAVSPLFQLALASVPDRDAGSASGGVQSFQQVGGSLGVAVMGHLFFSSLMRAQGAGLAPDPWPGALDIALTYPVFAYALTALAVLCLQPPAGTDKARAP</sequence>
<accession>A0A1C1YUN0</accession>
<dbReference type="SUPFAM" id="SSF103473">
    <property type="entry name" value="MFS general substrate transporter"/>
    <property type="match status" value="1"/>
</dbReference>
<feature type="transmembrane region" description="Helical" evidence="7">
    <location>
        <begin position="87"/>
        <end position="106"/>
    </location>
</feature>
<feature type="transmembrane region" description="Helical" evidence="7">
    <location>
        <begin position="145"/>
        <end position="170"/>
    </location>
</feature>
<feature type="transmembrane region" description="Helical" evidence="7">
    <location>
        <begin position="236"/>
        <end position="258"/>
    </location>
</feature>
<feature type="transmembrane region" description="Helical" evidence="7">
    <location>
        <begin position="176"/>
        <end position="196"/>
    </location>
</feature>
<feature type="transmembrane region" description="Helical" evidence="7">
    <location>
        <begin position="347"/>
        <end position="369"/>
    </location>
</feature>
<dbReference type="OrthoDB" id="2414439at2"/>